<evidence type="ECO:0000313" key="7">
    <source>
        <dbReference type="EMBL" id="EGT51843.1"/>
    </source>
</evidence>
<dbReference type="OrthoDB" id="5837586at2759"/>
<name>G0N3X0_CAEBE</name>
<evidence type="ECO:0000256" key="5">
    <source>
        <dbReference type="ARBA" id="ARBA00037994"/>
    </source>
</evidence>
<dbReference type="PANTHER" id="PTHR31357:SF5">
    <property type="entry name" value="SERPENTINE RECEPTOR CLASS ALPHA-1-RELATED"/>
    <property type="match status" value="1"/>
</dbReference>
<dbReference type="eggNOG" id="ENOG502TGGE">
    <property type="taxonomic scope" value="Eukaryota"/>
</dbReference>
<evidence type="ECO:0000256" key="1">
    <source>
        <dbReference type="ARBA" id="ARBA00004141"/>
    </source>
</evidence>
<dbReference type="Pfam" id="PF02117">
    <property type="entry name" value="7TM_GPCR_Sra"/>
    <property type="match status" value="1"/>
</dbReference>
<dbReference type="AlphaFoldDB" id="G0N3X0"/>
<dbReference type="STRING" id="135651.G0N3X0"/>
<evidence type="ECO:0000313" key="8">
    <source>
        <dbReference type="Proteomes" id="UP000008068"/>
    </source>
</evidence>
<dbReference type="InterPro" id="IPR000344">
    <property type="entry name" value="7TM_GPCR_serpentine_rcpt_Sra"/>
</dbReference>
<evidence type="ECO:0000256" key="2">
    <source>
        <dbReference type="ARBA" id="ARBA00022692"/>
    </source>
</evidence>
<dbReference type="GO" id="GO:0004984">
    <property type="term" value="F:olfactory receptor activity"/>
    <property type="evidence" value="ECO:0007669"/>
    <property type="project" value="TreeGrafter"/>
</dbReference>
<gene>
    <name evidence="7" type="ORF">CAEBREN_31666</name>
</gene>
<evidence type="ECO:0000256" key="4">
    <source>
        <dbReference type="ARBA" id="ARBA00023136"/>
    </source>
</evidence>
<dbReference type="GO" id="GO:0016020">
    <property type="term" value="C:membrane"/>
    <property type="evidence" value="ECO:0007669"/>
    <property type="project" value="UniProtKB-SubCell"/>
</dbReference>
<accession>G0N3X0</accession>
<keyword evidence="8" id="KW-1185">Reference proteome</keyword>
<dbReference type="InterPro" id="IPR051080">
    <property type="entry name" value="Nematode_rcpt-like_serp_alpha"/>
</dbReference>
<feature type="transmembrane region" description="Helical" evidence="6">
    <location>
        <begin position="63"/>
        <end position="83"/>
    </location>
</feature>
<feature type="transmembrane region" description="Helical" evidence="6">
    <location>
        <begin position="152"/>
        <end position="173"/>
    </location>
</feature>
<keyword evidence="2 6" id="KW-0812">Transmembrane</keyword>
<feature type="transmembrane region" description="Helical" evidence="6">
    <location>
        <begin position="185"/>
        <end position="201"/>
    </location>
</feature>
<proteinExistence type="inferred from homology"/>
<feature type="transmembrane region" description="Helical" evidence="6">
    <location>
        <begin position="109"/>
        <end position="131"/>
    </location>
</feature>
<dbReference type="HOGENOM" id="CLU_048025_0_0_1"/>
<evidence type="ECO:0000256" key="3">
    <source>
        <dbReference type="ARBA" id="ARBA00022989"/>
    </source>
</evidence>
<dbReference type="PANTHER" id="PTHR31357">
    <property type="entry name" value="SERPENTINE RECEPTOR CLASS ALPHA-10"/>
    <property type="match status" value="1"/>
</dbReference>
<keyword evidence="4 6" id="KW-0472">Membrane</keyword>
<dbReference type="GO" id="GO:0004930">
    <property type="term" value="F:G protein-coupled receptor activity"/>
    <property type="evidence" value="ECO:0007669"/>
    <property type="project" value="InterPro"/>
</dbReference>
<dbReference type="Proteomes" id="UP000008068">
    <property type="component" value="Unassembled WGS sequence"/>
</dbReference>
<comment type="subcellular location">
    <subcellularLocation>
        <location evidence="1">Membrane</location>
        <topology evidence="1">Multi-pass membrane protein</topology>
    </subcellularLocation>
</comment>
<protein>
    <submittedName>
        <fullName evidence="7">Uncharacterized protein</fullName>
    </submittedName>
</protein>
<dbReference type="Gene3D" id="1.20.1070.10">
    <property type="entry name" value="Rhodopsin 7-helix transmembrane proteins"/>
    <property type="match status" value="1"/>
</dbReference>
<dbReference type="InParanoid" id="G0N3X0"/>
<comment type="similarity">
    <text evidence="5">Belongs to the nematode receptor-like protein sra family.</text>
</comment>
<dbReference type="FunCoup" id="G0N3X0">
    <property type="interactions" value="6"/>
</dbReference>
<evidence type="ECO:0000256" key="6">
    <source>
        <dbReference type="SAM" id="Phobius"/>
    </source>
</evidence>
<reference evidence="8" key="1">
    <citation type="submission" date="2011-07" db="EMBL/GenBank/DDBJ databases">
        <authorList>
            <consortium name="Caenorhabditis brenneri Sequencing and Analysis Consortium"/>
            <person name="Wilson R.K."/>
        </authorList>
    </citation>
    <scope>NUCLEOTIDE SEQUENCE [LARGE SCALE GENOMIC DNA]</scope>
    <source>
        <strain evidence="8">PB2801</strain>
    </source>
</reference>
<sequence>MMYKGIFLVDEPCEWLISESDCVPYTVLLYTGIGGMIYSQTGVLIERAFATFHPNYTTSLSRYVGIFISTFVLILSTFTYRIILWDDPLDGAVLTCFIPAVHSAHRANWFLFTAVLLTFFNLITSVAVMYYNKRLEYRIRYKVRERFKKREAIDSTHTICIVSMSQFLTMLSYSLGVLLLRCNQPYMLLSTFYGLIAWVYVNRPLQCSSPSTHPYLPNPC</sequence>
<dbReference type="PRINTS" id="PR00697">
    <property type="entry name" value="TMPROTEINSRA"/>
</dbReference>
<keyword evidence="3 6" id="KW-1133">Transmembrane helix</keyword>
<organism evidence="8">
    <name type="scientific">Caenorhabditis brenneri</name>
    <name type="common">Nematode worm</name>
    <dbReference type="NCBI Taxonomy" id="135651"/>
    <lineage>
        <taxon>Eukaryota</taxon>
        <taxon>Metazoa</taxon>
        <taxon>Ecdysozoa</taxon>
        <taxon>Nematoda</taxon>
        <taxon>Chromadorea</taxon>
        <taxon>Rhabditida</taxon>
        <taxon>Rhabditina</taxon>
        <taxon>Rhabditomorpha</taxon>
        <taxon>Rhabditoidea</taxon>
        <taxon>Rhabditidae</taxon>
        <taxon>Peloderinae</taxon>
        <taxon>Caenorhabditis</taxon>
    </lineage>
</organism>
<dbReference type="EMBL" id="GL379835">
    <property type="protein sequence ID" value="EGT51843.1"/>
    <property type="molecule type" value="Genomic_DNA"/>
</dbReference>